<dbReference type="SUPFAM" id="SSF53474">
    <property type="entry name" value="alpha/beta-Hydrolases"/>
    <property type="match status" value="1"/>
</dbReference>
<gene>
    <name evidence="5" type="ORF">AB5L97_08165</name>
</gene>
<dbReference type="PIRSF" id="PIRSF017388">
    <property type="entry name" value="Esterase_lipase"/>
    <property type="match status" value="1"/>
</dbReference>
<dbReference type="InterPro" id="IPR000073">
    <property type="entry name" value="AB_hydrolase_1"/>
</dbReference>
<feature type="site" description="Important for substrate specificity" evidence="3">
    <location>
        <position position="147"/>
    </location>
</feature>
<feature type="active site" description="Charge relay system" evidence="1">
    <location>
        <position position="229"/>
    </location>
</feature>
<dbReference type="AlphaFoldDB" id="A0AB39L7N5"/>
<dbReference type="InterPro" id="IPR012354">
    <property type="entry name" value="Esterase_lipase"/>
</dbReference>
<dbReference type="Pfam" id="PF12697">
    <property type="entry name" value="Abhydrolase_6"/>
    <property type="match status" value="1"/>
</dbReference>
<accession>A0AB39L7N5</accession>
<dbReference type="InterPro" id="IPR029058">
    <property type="entry name" value="AB_hydrolase_fold"/>
</dbReference>
<evidence type="ECO:0000256" key="3">
    <source>
        <dbReference type="PIRSR" id="PIRSR017388-3"/>
    </source>
</evidence>
<dbReference type="RefSeq" id="WP_369047140.1">
    <property type="nucleotide sequence ID" value="NZ_CP163302.1"/>
</dbReference>
<reference evidence="5" key="1">
    <citation type="submission" date="2024-07" db="EMBL/GenBank/DDBJ databases">
        <authorList>
            <person name="fu j."/>
        </authorList>
    </citation>
    <scope>NUCLEOTIDE SEQUENCE</scope>
    <source>
        <strain evidence="5">P10A9</strain>
    </source>
</reference>
<keyword evidence="5" id="KW-0378">Hydrolase</keyword>
<feature type="binding site" evidence="2">
    <location>
        <position position="90"/>
    </location>
    <ligand>
        <name>substrate</name>
    </ligand>
</feature>
<name>A0AB39L7N5_9MICC</name>
<evidence type="ECO:0000256" key="2">
    <source>
        <dbReference type="PIRSR" id="PIRSR017388-2"/>
    </source>
</evidence>
<organism evidence="5">
    <name type="scientific">Sinomonas puerhi</name>
    <dbReference type="NCBI Taxonomy" id="3238584"/>
    <lineage>
        <taxon>Bacteria</taxon>
        <taxon>Bacillati</taxon>
        <taxon>Actinomycetota</taxon>
        <taxon>Actinomycetes</taxon>
        <taxon>Micrococcales</taxon>
        <taxon>Micrococcaceae</taxon>
        <taxon>Sinomonas</taxon>
    </lineage>
</organism>
<proteinExistence type="predicted"/>
<evidence type="ECO:0000313" key="5">
    <source>
        <dbReference type="EMBL" id="XDP46948.1"/>
    </source>
</evidence>
<protein>
    <submittedName>
        <fullName evidence="5">Alpha/beta hydrolase</fullName>
    </submittedName>
</protein>
<feature type="binding site" evidence="2">
    <location>
        <position position="21"/>
    </location>
    <ligand>
        <name>substrate</name>
    </ligand>
</feature>
<sequence>MEHMEGGVRPHRLGVALCHGFSGSPSSVKPWADGLAARGFDVEVPLLPGHGTSWRDLEKRRWHEWTDSFSAACAAVAARTDILFLAGLSMGGTIALHTAARRSAAEGHGPVPPVAGIAVVNPGLGFYDQRARFIGVYRLLMRTTGPIDEADAPQPVGDEGDYSRTPIAAVHELKRLFHATDRVLPRVTVPLIAFKSDVDPVVPPSSLARIVGRVSSPEVQVVPLHGSPHVATRGPEARLIIDRTADTFDRWAEHAALHTGIGA</sequence>
<dbReference type="GO" id="GO:0052689">
    <property type="term" value="F:carboxylic ester hydrolase activity"/>
    <property type="evidence" value="ECO:0007669"/>
    <property type="project" value="InterPro"/>
</dbReference>
<feature type="active site" description="Nucleophile" evidence="1">
    <location>
        <position position="89"/>
    </location>
</feature>
<feature type="domain" description="AB hydrolase-1" evidence="4">
    <location>
        <begin position="17"/>
        <end position="230"/>
    </location>
</feature>
<dbReference type="KEGG" id="spue:AB5L97_08165"/>
<dbReference type="PANTHER" id="PTHR11614">
    <property type="entry name" value="PHOSPHOLIPASE-RELATED"/>
    <property type="match status" value="1"/>
</dbReference>
<dbReference type="Gene3D" id="3.40.50.1820">
    <property type="entry name" value="alpha/beta hydrolase"/>
    <property type="match status" value="1"/>
</dbReference>
<feature type="active site" description="Charge relay system" evidence="1">
    <location>
        <position position="199"/>
    </location>
</feature>
<evidence type="ECO:0000259" key="4">
    <source>
        <dbReference type="Pfam" id="PF12697"/>
    </source>
</evidence>
<dbReference type="InterPro" id="IPR051044">
    <property type="entry name" value="MAG_DAG_Lipase"/>
</dbReference>
<evidence type="ECO:0000256" key="1">
    <source>
        <dbReference type="PIRSR" id="PIRSR017388-1"/>
    </source>
</evidence>
<dbReference type="EMBL" id="CP163302">
    <property type="protein sequence ID" value="XDP46948.1"/>
    <property type="molecule type" value="Genomic_DNA"/>
</dbReference>